<evidence type="ECO:0000256" key="1">
    <source>
        <dbReference type="SAM" id="MobiDB-lite"/>
    </source>
</evidence>
<dbReference type="InterPro" id="IPR033434">
    <property type="entry name" value="MucB/RseB_N"/>
</dbReference>
<feature type="region of interest" description="Disordered" evidence="1">
    <location>
        <begin position="195"/>
        <end position="220"/>
    </location>
</feature>
<dbReference type="RefSeq" id="WP_398282252.1">
    <property type="nucleotide sequence ID" value="NZ_JBITLV010000005.1"/>
</dbReference>
<organism evidence="3 4">
    <name type="scientific">Spongisporangium articulatum</name>
    <dbReference type="NCBI Taxonomy" id="3362603"/>
    <lineage>
        <taxon>Bacteria</taxon>
        <taxon>Bacillati</taxon>
        <taxon>Actinomycetota</taxon>
        <taxon>Actinomycetes</taxon>
        <taxon>Kineosporiales</taxon>
        <taxon>Kineosporiaceae</taxon>
        <taxon>Spongisporangium</taxon>
    </lineage>
</organism>
<dbReference type="EMBL" id="JBITLV010000005">
    <property type="protein sequence ID" value="MFI7588499.1"/>
    <property type="molecule type" value="Genomic_DNA"/>
</dbReference>
<evidence type="ECO:0000259" key="2">
    <source>
        <dbReference type="Pfam" id="PF03888"/>
    </source>
</evidence>
<reference evidence="3 4" key="1">
    <citation type="submission" date="2024-10" db="EMBL/GenBank/DDBJ databases">
        <title>The Natural Products Discovery Center: Release of the First 8490 Sequenced Strains for Exploring Actinobacteria Biosynthetic Diversity.</title>
        <authorList>
            <person name="Kalkreuter E."/>
            <person name="Kautsar S.A."/>
            <person name="Yang D."/>
            <person name="Bader C.D."/>
            <person name="Teijaro C.N."/>
            <person name="Fluegel L."/>
            <person name="Davis C.M."/>
            <person name="Simpson J.R."/>
            <person name="Lauterbach L."/>
            <person name="Steele A.D."/>
            <person name="Gui C."/>
            <person name="Meng S."/>
            <person name="Li G."/>
            <person name="Viehrig K."/>
            <person name="Ye F."/>
            <person name="Su P."/>
            <person name="Kiefer A.F."/>
            <person name="Nichols A."/>
            <person name="Cepeda A.J."/>
            <person name="Yan W."/>
            <person name="Fan B."/>
            <person name="Jiang Y."/>
            <person name="Adhikari A."/>
            <person name="Zheng C.-J."/>
            <person name="Schuster L."/>
            <person name="Cowan T.M."/>
            <person name="Smanski M.J."/>
            <person name="Chevrette M.G."/>
            <person name="De Carvalho L.P.S."/>
            <person name="Shen B."/>
        </authorList>
    </citation>
    <scope>NUCLEOTIDE SEQUENCE [LARGE SCALE GENOMIC DNA]</scope>
    <source>
        <strain evidence="3 4">NPDC049639</strain>
    </source>
</reference>
<feature type="compositionally biased region" description="Low complexity" evidence="1">
    <location>
        <begin position="198"/>
        <end position="220"/>
    </location>
</feature>
<dbReference type="Gene3D" id="3.30.200.100">
    <property type="entry name" value="MucB/RseB, C-terminal domain"/>
    <property type="match status" value="1"/>
</dbReference>
<feature type="domain" description="MucB/RseB N-terminal" evidence="2">
    <location>
        <begin position="107"/>
        <end position="198"/>
    </location>
</feature>
<keyword evidence="4" id="KW-1185">Reference proteome</keyword>
<protein>
    <submittedName>
        <fullName evidence="3">Sigma-E factor regulatory protein RseB domain-containing protein</fullName>
    </submittedName>
</protein>
<comment type="caution">
    <text evidence="3">The sequence shown here is derived from an EMBL/GenBank/DDBJ whole genome shotgun (WGS) entry which is preliminary data.</text>
</comment>
<sequence>MSRARPTTAVAVLVGLAGLVALVLLLPSGWSPVDRASADVDVDTVDAVGPSGAAVVAAGSSAAAVTLLRRAADAEDGVEYQGDQEITTWHDGRAATRTVTVTEAGESTATANGVRALTDRTVEALLAAYVVRVEGAGTVLDRPAHVVTATQDGVLAARMWLDDGTGLMLRQDVVGAAGEPRRSAAFVSLTLGGKATTSAGSPSSGPSFAPSSPSSAGPSGWTVLPLTDLARWGAEGWPVRQSLPGGMRLLDARRGTLPGDAPVLQLTYGDGICAISVFAQRGELADELSGWQRQDWDDGTALVRDSWPETMTWQGGDLVITAVGDLELDELQDRLADLPHDDRPGVMTRFARSALSWLPG</sequence>
<dbReference type="Proteomes" id="UP001612915">
    <property type="component" value="Unassembled WGS sequence"/>
</dbReference>
<proteinExistence type="predicted"/>
<dbReference type="Pfam" id="PF03888">
    <property type="entry name" value="MucB_RseB"/>
    <property type="match status" value="1"/>
</dbReference>
<evidence type="ECO:0000313" key="3">
    <source>
        <dbReference type="EMBL" id="MFI7588499.1"/>
    </source>
</evidence>
<evidence type="ECO:0000313" key="4">
    <source>
        <dbReference type="Proteomes" id="UP001612915"/>
    </source>
</evidence>
<dbReference type="InterPro" id="IPR038484">
    <property type="entry name" value="MucB/RseB_C_sf"/>
</dbReference>
<name>A0ABW8AQ55_9ACTN</name>
<accession>A0ABW8AQ55</accession>
<dbReference type="Gene3D" id="2.50.20.10">
    <property type="entry name" value="Lipoprotein localisation LolA/LolB/LppX"/>
    <property type="match status" value="1"/>
</dbReference>
<gene>
    <name evidence="3" type="ORF">ACIB24_15625</name>
</gene>